<dbReference type="EMBL" id="RFXN01000001">
    <property type="protein sequence ID" value="NBR93275.1"/>
    <property type="molecule type" value="Genomic_DNA"/>
</dbReference>
<dbReference type="PANTHER" id="PTHR11236">
    <property type="entry name" value="AMINOBENZOATE/ANTHRANILATE SYNTHASE"/>
    <property type="match status" value="1"/>
</dbReference>
<evidence type="ECO:0000313" key="3">
    <source>
        <dbReference type="Proteomes" id="UP000740727"/>
    </source>
</evidence>
<gene>
    <name evidence="2" type="ORF">EBT44_00160</name>
</gene>
<sequence length="334" mass="37162">MDPGFYRNGLWARELVEITDVCDALHDGNFWAVLVTYEGERIFARFNDVQDSQSQRFLSYATQNAWSPPFGEWSSSLNESEYRNGVEEVRQAIARGEVYQINLCRILSTASENKNLLPLIPRLAAANPAPFLTSLEIPHVSIASASPELLLRREGRVVTSSPIKGTARTRNEFLEKDRAENVMIVDLVRHDFGPLCTVGSITTPRLLSIEEHPGLFHLVSDVQGELRENVTWEEIFHSLLPAGSISGAPKSSARNLITQLEPTRRGPYCGAIGWIWGDKAELAVGIRTFWSEAKNASLKFGTGAGITWGSQPELEWAETELKAARLLSIIGQRD</sequence>
<dbReference type="Gene3D" id="3.60.120.10">
    <property type="entry name" value="Anthranilate synthase"/>
    <property type="match status" value="1"/>
</dbReference>
<comment type="caution">
    <text evidence="2">The sequence shown here is derived from an EMBL/GenBank/DDBJ whole genome shotgun (WGS) entry which is preliminary data.</text>
</comment>
<dbReference type="Proteomes" id="UP000740727">
    <property type="component" value="Unassembled WGS sequence"/>
</dbReference>
<protein>
    <submittedName>
        <fullName evidence="2">Anthranilate synthase component I family protein</fullName>
    </submittedName>
</protein>
<organism evidence="2 3">
    <name type="scientific">Candidatus Fonsibacter lacus</name>
    <dbReference type="NCBI Taxonomy" id="2576439"/>
    <lineage>
        <taxon>Bacteria</taxon>
        <taxon>Pseudomonadati</taxon>
        <taxon>Pseudomonadota</taxon>
        <taxon>Alphaproteobacteria</taxon>
        <taxon>Candidatus Pelagibacterales</taxon>
        <taxon>Candidatus Pelagibacterales incertae sedis</taxon>
        <taxon>Candidatus Fonsibacter</taxon>
    </lineage>
</organism>
<dbReference type="Pfam" id="PF00425">
    <property type="entry name" value="Chorismate_bind"/>
    <property type="match status" value="1"/>
</dbReference>
<dbReference type="PANTHER" id="PTHR11236:SF50">
    <property type="entry name" value="AMINODEOXYCHORISMATE SYNTHASE COMPONENT 1"/>
    <property type="match status" value="1"/>
</dbReference>
<reference evidence="2" key="1">
    <citation type="submission" date="2018-10" db="EMBL/GenBank/DDBJ databases">
        <title>Iterative Subtractive Binning of Freshwater Chronoseries Metagenomes Recovers Nearly Complete Genomes from over Four Hundred Novel Species.</title>
        <authorList>
            <person name="Rodriguez-R L.M."/>
            <person name="Tsementzi D."/>
            <person name="Luo C."/>
            <person name="Konstantinidis K.T."/>
        </authorList>
    </citation>
    <scope>NUCLEOTIDE SEQUENCE</scope>
    <source>
        <strain evidence="2">WB5_2A_028</strain>
    </source>
</reference>
<proteinExistence type="predicted"/>
<feature type="domain" description="Chorismate-utilising enzyme C-terminal" evidence="1">
    <location>
        <begin position="79"/>
        <end position="322"/>
    </location>
</feature>
<dbReference type="InterPro" id="IPR015890">
    <property type="entry name" value="Chorismate_C"/>
</dbReference>
<dbReference type="SUPFAM" id="SSF56322">
    <property type="entry name" value="ADC synthase"/>
    <property type="match status" value="1"/>
</dbReference>
<dbReference type="AlphaFoldDB" id="A0A965GCT4"/>
<dbReference type="InterPro" id="IPR019999">
    <property type="entry name" value="Anth_synth_I-like"/>
</dbReference>
<dbReference type="GO" id="GO:0000162">
    <property type="term" value="P:L-tryptophan biosynthetic process"/>
    <property type="evidence" value="ECO:0007669"/>
    <property type="project" value="TreeGrafter"/>
</dbReference>
<name>A0A965GCT4_9PROT</name>
<evidence type="ECO:0000313" key="2">
    <source>
        <dbReference type="EMBL" id="NBR93275.1"/>
    </source>
</evidence>
<accession>A0A965GCT4</accession>
<evidence type="ECO:0000259" key="1">
    <source>
        <dbReference type="Pfam" id="PF00425"/>
    </source>
</evidence>
<dbReference type="InterPro" id="IPR005801">
    <property type="entry name" value="ADC_synthase"/>
</dbReference>
<dbReference type="PRINTS" id="PR00095">
    <property type="entry name" value="ANTSNTHASEI"/>
</dbReference>
<dbReference type="GO" id="GO:0046820">
    <property type="term" value="F:4-amino-4-deoxychorismate synthase activity"/>
    <property type="evidence" value="ECO:0007669"/>
    <property type="project" value="TreeGrafter"/>
</dbReference>